<protein>
    <submittedName>
        <fullName evidence="1">Uncharacterized protein</fullName>
    </submittedName>
</protein>
<reference evidence="1" key="1">
    <citation type="submission" date="2019-08" db="EMBL/GenBank/DDBJ databases">
        <authorList>
            <person name="Kucharzyk K."/>
            <person name="Murdoch R.W."/>
            <person name="Higgins S."/>
            <person name="Loffler F."/>
        </authorList>
    </citation>
    <scope>NUCLEOTIDE SEQUENCE</scope>
</reference>
<accession>A0A645C3B3</accession>
<comment type="caution">
    <text evidence="1">The sequence shown here is derived from an EMBL/GenBank/DDBJ whole genome shotgun (WGS) entry which is preliminary data.</text>
</comment>
<name>A0A645C3B3_9ZZZZ</name>
<sequence>MRCDCLLHGLINSDPGGVRKGLRLGKFDGTACWVLLWDDLTSGENENCHDEEDEGCEDARS</sequence>
<proteinExistence type="predicted"/>
<dbReference type="AlphaFoldDB" id="A0A645C3B3"/>
<gene>
    <name evidence="1" type="ORF">SDC9_118667</name>
</gene>
<evidence type="ECO:0000313" key="1">
    <source>
        <dbReference type="EMBL" id="MPM71697.1"/>
    </source>
</evidence>
<dbReference type="EMBL" id="VSSQ01024276">
    <property type="protein sequence ID" value="MPM71697.1"/>
    <property type="molecule type" value="Genomic_DNA"/>
</dbReference>
<organism evidence="1">
    <name type="scientific">bioreactor metagenome</name>
    <dbReference type="NCBI Taxonomy" id="1076179"/>
    <lineage>
        <taxon>unclassified sequences</taxon>
        <taxon>metagenomes</taxon>
        <taxon>ecological metagenomes</taxon>
    </lineage>
</organism>